<protein>
    <submittedName>
        <fullName evidence="1">Uncharacterized protein</fullName>
    </submittedName>
</protein>
<proteinExistence type="predicted"/>
<gene>
    <name evidence="1" type="ORF">CRV2_00017049</name>
</gene>
<comment type="caution">
    <text evidence="1">The sequence shown here is derived from an EMBL/GenBank/DDBJ whole genome shotgun (WGS) entry which is preliminary data.</text>
</comment>
<evidence type="ECO:0000313" key="2">
    <source>
        <dbReference type="Proteomes" id="UP000836387"/>
    </source>
</evidence>
<reference evidence="1" key="1">
    <citation type="submission" date="2020-04" db="EMBL/GenBank/DDBJ databases">
        <authorList>
            <person name="Broberg M."/>
        </authorList>
    </citation>
    <scope>NUCLEOTIDE SEQUENCE</scope>
</reference>
<name>A0ACA9UJH1_BIOOC</name>
<sequence length="195" mass="21687">MGPLRRLTSVVSAILRKFGSLLLLVLPRFGLRNLETRINVALQEPFLTITWRRLAIHVSLLRLVVKFTIEDTMTIKLSMNKAALERPLTDVFVGHTELGPSGVVVNVPNFLLYHFKLTAPMKTPFERFLPATPVLATASSLYAILWHAAWRVNLDVGASMRDGITGVIRTHIEVRGGFVVYGVDVALVLSMGLRT</sequence>
<evidence type="ECO:0000313" key="1">
    <source>
        <dbReference type="EMBL" id="CAG9952563.1"/>
    </source>
</evidence>
<keyword evidence="2" id="KW-1185">Reference proteome</keyword>
<organism evidence="1 2">
    <name type="scientific">Clonostachys rosea f. rosea IK726</name>
    <dbReference type="NCBI Taxonomy" id="1349383"/>
    <lineage>
        <taxon>Eukaryota</taxon>
        <taxon>Fungi</taxon>
        <taxon>Dikarya</taxon>
        <taxon>Ascomycota</taxon>
        <taxon>Pezizomycotina</taxon>
        <taxon>Sordariomycetes</taxon>
        <taxon>Hypocreomycetidae</taxon>
        <taxon>Hypocreales</taxon>
        <taxon>Bionectriaceae</taxon>
        <taxon>Clonostachys</taxon>
    </lineage>
</organism>
<accession>A0ACA9UJH1</accession>
<dbReference type="Proteomes" id="UP000836387">
    <property type="component" value="Unassembled WGS sequence"/>
</dbReference>
<reference evidence="1" key="2">
    <citation type="submission" date="2021-10" db="EMBL/GenBank/DDBJ databases">
        <authorList>
            <person name="Piombo E."/>
        </authorList>
    </citation>
    <scope>NUCLEOTIDE SEQUENCE</scope>
</reference>
<dbReference type="EMBL" id="CADEHS020000495">
    <property type="protein sequence ID" value="CAG9952563.1"/>
    <property type="molecule type" value="Genomic_DNA"/>
</dbReference>